<dbReference type="Pfam" id="PF04679">
    <property type="entry name" value="DNA_ligase_A_C"/>
    <property type="match status" value="1"/>
</dbReference>
<dbReference type="CDD" id="cd07969">
    <property type="entry name" value="OBF_DNA_ligase_I"/>
    <property type="match status" value="1"/>
</dbReference>
<dbReference type="InterPro" id="IPR012340">
    <property type="entry name" value="NA-bd_OB-fold"/>
</dbReference>
<dbReference type="SUPFAM" id="SSF50249">
    <property type="entry name" value="Nucleic acid-binding proteins"/>
    <property type="match status" value="1"/>
</dbReference>
<evidence type="ECO:0000259" key="17">
    <source>
        <dbReference type="PROSITE" id="PS50160"/>
    </source>
</evidence>
<keyword evidence="3 14" id="KW-0436">Ligase</keyword>
<dbReference type="Pfam" id="PF01068">
    <property type="entry name" value="DNA_ligase_A_M"/>
    <property type="match status" value="1"/>
</dbReference>
<dbReference type="GO" id="GO:0006281">
    <property type="term" value="P:DNA repair"/>
    <property type="evidence" value="ECO:0007669"/>
    <property type="project" value="UniProtKB-KW"/>
</dbReference>
<evidence type="ECO:0000256" key="4">
    <source>
        <dbReference type="ARBA" id="ARBA00022618"/>
    </source>
</evidence>
<sequence length="676" mass="75503">MNTKNRNFFNNPKIKIKEKEKKEEKKEENVVERIKTVVNDEKMEVNAINSFEKQGVAVKKGKAAATDPNKGQKRSRKVISSDSEAESEGGTDVGIASDVSANGKVEADIKSTKRSKSADNKGPEYEGLELGIGESILMKAIAGATGRQVSKVKSEASSSSMQKKVDKISSLIVGSKDIEARYIVRSLEGKLRIGLAEKTVITGLGQALARNSGTSKLSSEEIVDMIKEAFTQVPNYEVVIENIMTYGIENLKDRCKITPGIPVRPMLAMPIKSIEEVKERIDGQEATCEYKYDGERIQIHYIDGVERKSFSRNMENNTAKYRDILGKVQTKQPQVKNYIIDAEVVAYDYKANKILPFQVLSTRKRKEDVQKEDSKENEVDLLDSKVPVKLFAFDVLYFDGKPTLQTSLKERRALLEREFVIDDHFGIVEYKNIQYKNGNTKQFFSNKRGDADEECSAENAENIVDENMEIIEFLNKSIGDSCEGLMVKLLGSEASYYEPNKRSRNWIKVKKDYLAASSGVNGSGGGGIGDSIDLVVLGAYYGKGKRTGFYGGFLLGCYDPDREEFQSCCKLGTGFSDADLDKFAKELKPLVVEKVPFQYSYDVDQTKPDVWFDPKAVWEIKAADLSLSPIYKAGIGLVSNDKGISLRFPRFIRERPDKTPEQSTSADQIAELFEAQ</sequence>
<dbReference type="Gene3D" id="1.10.3260.10">
    <property type="entry name" value="DNA ligase, ATP-dependent, N-terminal domain"/>
    <property type="match status" value="2"/>
</dbReference>
<dbReference type="Proteomes" id="UP000188320">
    <property type="component" value="Unassembled WGS sequence"/>
</dbReference>
<dbReference type="CDD" id="cd07900">
    <property type="entry name" value="Adenylation_DNA_ligase_I_Euk"/>
    <property type="match status" value="1"/>
</dbReference>
<dbReference type="InterPro" id="IPR050191">
    <property type="entry name" value="ATP-dep_DNA_ligase"/>
</dbReference>
<dbReference type="InterPro" id="IPR036599">
    <property type="entry name" value="DNA_ligase_N_sf"/>
</dbReference>
<dbReference type="AlphaFoldDB" id="A0A1R1PX73"/>
<dbReference type="GO" id="GO:0005739">
    <property type="term" value="C:mitochondrion"/>
    <property type="evidence" value="ECO:0007669"/>
    <property type="project" value="TreeGrafter"/>
</dbReference>
<feature type="region of interest" description="Disordered" evidence="16">
    <location>
        <begin position="55"/>
        <end position="97"/>
    </location>
</feature>
<dbReference type="FunFam" id="3.30.470.30:FF:000002">
    <property type="entry name" value="DNA ligase"/>
    <property type="match status" value="1"/>
</dbReference>
<evidence type="ECO:0000256" key="8">
    <source>
        <dbReference type="ARBA" id="ARBA00022840"/>
    </source>
</evidence>
<feature type="compositionally biased region" description="Basic and acidic residues" evidence="16">
    <location>
        <begin position="15"/>
        <end position="29"/>
    </location>
</feature>
<keyword evidence="7 14" id="KW-0227">DNA damage</keyword>
<dbReference type="OrthoDB" id="206088at2759"/>
<evidence type="ECO:0000256" key="13">
    <source>
        <dbReference type="ARBA" id="ARBA00034003"/>
    </source>
</evidence>
<dbReference type="InterPro" id="IPR012310">
    <property type="entry name" value="DNA_ligase_ATP-dep_cent"/>
</dbReference>
<keyword evidence="5" id="KW-0235">DNA replication</keyword>
<dbReference type="GO" id="GO:1903461">
    <property type="term" value="P:Okazaki fragment processing involved in mitotic DNA replication"/>
    <property type="evidence" value="ECO:0007669"/>
    <property type="project" value="TreeGrafter"/>
</dbReference>
<comment type="subcellular location">
    <subcellularLocation>
        <location evidence="1">Nucleus</location>
    </subcellularLocation>
</comment>
<comment type="catalytic activity">
    <reaction evidence="13 14">
        <text>ATP + (deoxyribonucleotide)n-3'-hydroxyl + 5'-phospho-(deoxyribonucleotide)m = (deoxyribonucleotide)n+m + AMP + diphosphate.</text>
        <dbReference type="EC" id="6.5.1.1"/>
    </reaction>
</comment>
<name>A0A1R1PX73_ZANCU</name>
<keyword evidence="6 14" id="KW-0547">Nucleotide-binding</keyword>
<dbReference type="GO" id="GO:0006310">
    <property type="term" value="P:DNA recombination"/>
    <property type="evidence" value="ECO:0007669"/>
    <property type="project" value="UniProtKB-KW"/>
</dbReference>
<dbReference type="InterPro" id="IPR012308">
    <property type="entry name" value="DNA_ligase_ATP-dep_N"/>
</dbReference>
<keyword evidence="10 14" id="KW-0234">DNA repair</keyword>
<dbReference type="GO" id="GO:0005634">
    <property type="term" value="C:nucleus"/>
    <property type="evidence" value="ECO:0007669"/>
    <property type="project" value="UniProtKB-SubCell"/>
</dbReference>
<keyword evidence="12" id="KW-0131">Cell cycle</keyword>
<dbReference type="PANTHER" id="PTHR45674:SF4">
    <property type="entry name" value="DNA LIGASE 1"/>
    <property type="match status" value="1"/>
</dbReference>
<gene>
    <name evidence="18" type="ORF">AX774_g912</name>
</gene>
<evidence type="ECO:0000313" key="18">
    <source>
        <dbReference type="EMBL" id="OMH85523.1"/>
    </source>
</evidence>
<dbReference type="PROSITE" id="PS00333">
    <property type="entry name" value="DNA_LIGASE_A2"/>
    <property type="match status" value="1"/>
</dbReference>
<keyword evidence="9 14" id="KW-0233">DNA recombination</keyword>
<feature type="domain" description="ATP-dependent DNA ligase family profile" evidence="17">
    <location>
        <begin position="381"/>
        <end position="559"/>
    </location>
</feature>
<dbReference type="FunFam" id="2.40.50.140:FF:000062">
    <property type="entry name" value="DNA ligase"/>
    <property type="match status" value="1"/>
</dbReference>
<evidence type="ECO:0000256" key="3">
    <source>
        <dbReference type="ARBA" id="ARBA00022598"/>
    </source>
</evidence>
<dbReference type="Pfam" id="PF04675">
    <property type="entry name" value="DNA_ligase_A_N"/>
    <property type="match status" value="1"/>
</dbReference>
<feature type="region of interest" description="Disordered" evidence="16">
    <location>
        <begin position="1"/>
        <end position="29"/>
    </location>
</feature>
<dbReference type="SUPFAM" id="SSF117018">
    <property type="entry name" value="ATP-dependent DNA ligase DNA-binding domain"/>
    <property type="match status" value="1"/>
</dbReference>
<dbReference type="SUPFAM" id="SSF56091">
    <property type="entry name" value="DNA ligase/mRNA capping enzyme, catalytic domain"/>
    <property type="match status" value="1"/>
</dbReference>
<evidence type="ECO:0000256" key="11">
    <source>
        <dbReference type="ARBA" id="ARBA00023242"/>
    </source>
</evidence>
<dbReference type="GO" id="GO:0003910">
    <property type="term" value="F:DNA ligase (ATP) activity"/>
    <property type="evidence" value="ECO:0007669"/>
    <property type="project" value="UniProtKB-EC"/>
</dbReference>
<evidence type="ECO:0000256" key="6">
    <source>
        <dbReference type="ARBA" id="ARBA00022741"/>
    </source>
</evidence>
<evidence type="ECO:0000256" key="1">
    <source>
        <dbReference type="ARBA" id="ARBA00004123"/>
    </source>
</evidence>
<dbReference type="Gene3D" id="2.40.50.140">
    <property type="entry name" value="Nucleic acid-binding proteins"/>
    <property type="match status" value="1"/>
</dbReference>
<dbReference type="GO" id="GO:0051301">
    <property type="term" value="P:cell division"/>
    <property type="evidence" value="ECO:0007669"/>
    <property type="project" value="UniProtKB-KW"/>
</dbReference>
<comment type="caution">
    <text evidence="18">The sequence shown here is derived from an EMBL/GenBank/DDBJ whole genome shotgun (WGS) entry which is preliminary data.</text>
</comment>
<dbReference type="GO" id="GO:0003677">
    <property type="term" value="F:DNA binding"/>
    <property type="evidence" value="ECO:0007669"/>
    <property type="project" value="InterPro"/>
</dbReference>
<keyword evidence="4" id="KW-0132">Cell division</keyword>
<evidence type="ECO:0000256" key="2">
    <source>
        <dbReference type="ARBA" id="ARBA00007572"/>
    </source>
</evidence>
<dbReference type="PROSITE" id="PS00697">
    <property type="entry name" value="DNA_LIGASE_A1"/>
    <property type="match status" value="1"/>
</dbReference>
<dbReference type="Gene3D" id="3.30.470.30">
    <property type="entry name" value="DNA ligase/mRNA capping enzyme"/>
    <property type="match status" value="1"/>
</dbReference>
<dbReference type="GO" id="GO:0005524">
    <property type="term" value="F:ATP binding"/>
    <property type="evidence" value="ECO:0007669"/>
    <property type="project" value="UniProtKB-KW"/>
</dbReference>
<dbReference type="NCBIfam" id="TIGR00574">
    <property type="entry name" value="dnl1"/>
    <property type="match status" value="1"/>
</dbReference>
<dbReference type="GO" id="GO:0071897">
    <property type="term" value="P:DNA biosynthetic process"/>
    <property type="evidence" value="ECO:0007669"/>
    <property type="project" value="InterPro"/>
</dbReference>
<dbReference type="InterPro" id="IPR000977">
    <property type="entry name" value="DNA_ligase_ATP-dep"/>
</dbReference>
<evidence type="ECO:0000256" key="16">
    <source>
        <dbReference type="SAM" id="MobiDB-lite"/>
    </source>
</evidence>
<keyword evidence="19" id="KW-1185">Reference proteome</keyword>
<evidence type="ECO:0000313" key="19">
    <source>
        <dbReference type="Proteomes" id="UP000188320"/>
    </source>
</evidence>
<keyword evidence="8 14" id="KW-0067">ATP-binding</keyword>
<dbReference type="EC" id="6.5.1.1" evidence="14"/>
<dbReference type="EMBL" id="LSSK01000073">
    <property type="protein sequence ID" value="OMH85523.1"/>
    <property type="molecule type" value="Genomic_DNA"/>
</dbReference>
<evidence type="ECO:0000256" key="7">
    <source>
        <dbReference type="ARBA" id="ARBA00022763"/>
    </source>
</evidence>
<proteinExistence type="inferred from homology"/>
<evidence type="ECO:0000256" key="14">
    <source>
        <dbReference type="RuleBase" id="RU000617"/>
    </source>
</evidence>
<evidence type="ECO:0000256" key="12">
    <source>
        <dbReference type="ARBA" id="ARBA00023306"/>
    </source>
</evidence>
<evidence type="ECO:0000256" key="15">
    <source>
        <dbReference type="RuleBase" id="RU004196"/>
    </source>
</evidence>
<dbReference type="PANTHER" id="PTHR45674">
    <property type="entry name" value="DNA LIGASE 1/3 FAMILY MEMBER"/>
    <property type="match status" value="1"/>
</dbReference>
<dbReference type="InterPro" id="IPR012309">
    <property type="entry name" value="DNA_ligase_ATP-dep_C"/>
</dbReference>
<organism evidence="18 19">
    <name type="scientific">Zancudomyces culisetae</name>
    <name type="common">Gut fungus</name>
    <name type="synonym">Smittium culisetae</name>
    <dbReference type="NCBI Taxonomy" id="1213189"/>
    <lineage>
        <taxon>Eukaryota</taxon>
        <taxon>Fungi</taxon>
        <taxon>Fungi incertae sedis</taxon>
        <taxon>Zoopagomycota</taxon>
        <taxon>Kickxellomycotina</taxon>
        <taxon>Harpellomycetes</taxon>
        <taxon>Harpellales</taxon>
        <taxon>Legeriomycetaceae</taxon>
        <taxon>Zancudomyces</taxon>
    </lineage>
</organism>
<feature type="compositionally biased region" description="Polar residues" evidence="16">
    <location>
        <begin position="1"/>
        <end position="10"/>
    </location>
</feature>
<dbReference type="InterPro" id="IPR016059">
    <property type="entry name" value="DNA_ligase_ATP-dep_CS"/>
</dbReference>
<keyword evidence="11" id="KW-0539">Nucleus</keyword>
<protein>
    <recommendedName>
        <fullName evidence="14">DNA ligase</fullName>
        <ecNumber evidence="14">6.5.1.1</ecNumber>
    </recommendedName>
</protein>
<evidence type="ECO:0000256" key="10">
    <source>
        <dbReference type="ARBA" id="ARBA00023204"/>
    </source>
</evidence>
<evidence type="ECO:0000256" key="9">
    <source>
        <dbReference type="ARBA" id="ARBA00023172"/>
    </source>
</evidence>
<reference evidence="19" key="1">
    <citation type="submission" date="2017-01" db="EMBL/GenBank/DDBJ databases">
        <authorList>
            <person name="Wang Y."/>
            <person name="White M."/>
            <person name="Kvist S."/>
            <person name="Moncalvo J.-M."/>
        </authorList>
    </citation>
    <scope>NUCLEOTIDE SEQUENCE [LARGE SCALE GENOMIC DNA]</scope>
    <source>
        <strain evidence="19">COL-18-3</strain>
    </source>
</reference>
<dbReference type="PROSITE" id="PS50160">
    <property type="entry name" value="DNA_LIGASE_A3"/>
    <property type="match status" value="1"/>
</dbReference>
<comment type="similarity">
    <text evidence="2 15">Belongs to the ATP-dependent DNA ligase family.</text>
</comment>
<evidence type="ECO:0000256" key="5">
    <source>
        <dbReference type="ARBA" id="ARBA00022705"/>
    </source>
</evidence>
<accession>A0A1R1PX73</accession>